<accession>A0A3N4KZR0</accession>
<sequence length="76" mass="8229">MSLSNVSLYVPHPTTITSLTSILLFLLRSLDLSTTSLQKHPAIDRTNFSLCQPSAYSPGGPNEAVEAARMLRPTSI</sequence>
<name>A0A3N4KZR0_9PEZI</name>
<evidence type="ECO:0000313" key="2">
    <source>
        <dbReference type="Proteomes" id="UP000277580"/>
    </source>
</evidence>
<organism evidence="1 2">
    <name type="scientific">Morchella conica CCBAS932</name>
    <dbReference type="NCBI Taxonomy" id="1392247"/>
    <lineage>
        <taxon>Eukaryota</taxon>
        <taxon>Fungi</taxon>
        <taxon>Dikarya</taxon>
        <taxon>Ascomycota</taxon>
        <taxon>Pezizomycotina</taxon>
        <taxon>Pezizomycetes</taxon>
        <taxon>Pezizales</taxon>
        <taxon>Morchellaceae</taxon>
        <taxon>Morchella</taxon>
    </lineage>
</organism>
<dbReference type="EMBL" id="ML119115">
    <property type="protein sequence ID" value="RPB14968.1"/>
    <property type="molecule type" value="Genomic_DNA"/>
</dbReference>
<reference evidence="1 2" key="1">
    <citation type="journal article" date="2018" name="Nat. Ecol. Evol.">
        <title>Pezizomycetes genomes reveal the molecular basis of ectomycorrhizal truffle lifestyle.</title>
        <authorList>
            <person name="Murat C."/>
            <person name="Payen T."/>
            <person name="Noel B."/>
            <person name="Kuo A."/>
            <person name="Morin E."/>
            <person name="Chen J."/>
            <person name="Kohler A."/>
            <person name="Krizsan K."/>
            <person name="Balestrini R."/>
            <person name="Da Silva C."/>
            <person name="Montanini B."/>
            <person name="Hainaut M."/>
            <person name="Levati E."/>
            <person name="Barry K.W."/>
            <person name="Belfiori B."/>
            <person name="Cichocki N."/>
            <person name="Clum A."/>
            <person name="Dockter R.B."/>
            <person name="Fauchery L."/>
            <person name="Guy J."/>
            <person name="Iotti M."/>
            <person name="Le Tacon F."/>
            <person name="Lindquist E.A."/>
            <person name="Lipzen A."/>
            <person name="Malagnac F."/>
            <person name="Mello A."/>
            <person name="Molinier V."/>
            <person name="Miyauchi S."/>
            <person name="Poulain J."/>
            <person name="Riccioni C."/>
            <person name="Rubini A."/>
            <person name="Sitrit Y."/>
            <person name="Splivallo R."/>
            <person name="Traeger S."/>
            <person name="Wang M."/>
            <person name="Zifcakova L."/>
            <person name="Wipf D."/>
            <person name="Zambonelli A."/>
            <person name="Paolocci F."/>
            <person name="Nowrousian M."/>
            <person name="Ottonello S."/>
            <person name="Baldrian P."/>
            <person name="Spatafora J.W."/>
            <person name="Henrissat B."/>
            <person name="Nagy L.G."/>
            <person name="Aury J.M."/>
            <person name="Wincker P."/>
            <person name="Grigoriev I.V."/>
            <person name="Bonfante P."/>
            <person name="Martin F.M."/>
        </authorList>
    </citation>
    <scope>NUCLEOTIDE SEQUENCE [LARGE SCALE GENOMIC DNA]</scope>
    <source>
        <strain evidence="1 2">CCBAS932</strain>
    </source>
</reference>
<dbReference type="Proteomes" id="UP000277580">
    <property type="component" value="Unassembled WGS sequence"/>
</dbReference>
<gene>
    <name evidence="1" type="ORF">P167DRAFT_533559</name>
</gene>
<evidence type="ECO:0000313" key="1">
    <source>
        <dbReference type="EMBL" id="RPB14968.1"/>
    </source>
</evidence>
<dbReference type="InParanoid" id="A0A3N4KZR0"/>
<dbReference type="AlphaFoldDB" id="A0A3N4KZR0"/>
<keyword evidence="2" id="KW-1185">Reference proteome</keyword>
<protein>
    <submittedName>
        <fullName evidence="1">Uncharacterized protein</fullName>
    </submittedName>
</protein>
<proteinExistence type="predicted"/>